<dbReference type="EMBL" id="LGTE01000004">
    <property type="protein sequence ID" value="KNZ70406.1"/>
    <property type="molecule type" value="Genomic_DNA"/>
</dbReference>
<gene>
    <name evidence="3" type="ORF">Tfer_0972</name>
</gene>
<dbReference type="Proteomes" id="UP000037175">
    <property type="component" value="Unassembled WGS sequence"/>
</dbReference>
<dbReference type="AlphaFoldDB" id="A0A0L6W4M8"/>
<dbReference type="PROSITE" id="PS51257">
    <property type="entry name" value="PROKAR_LIPOPROTEIN"/>
    <property type="match status" value="1"/>
</dbReference>
<organism evidence="3 4">
    <name type="scientific">Thermincola ferriacetica</name>
    <dbReference type="NCBI Taxonomy" id="281456"/>
    <lineage>
        <taxon>Bacteria</taxon>
        <taxon>Bacillati</taxon>
        <taxon>Bacillota</taxon>
        <taxon>Clostridia</taxon>
        <taxon>Eubacteriales</taxon>
        <taxon>Thermincolaceae</taxon>
        <taxon>Thermincola</taxon>
    </lineage>
</organism>
<protein>
    <submittedName>
        <fullName evidence="3">Putative multiheme cytochrome c</fullName>
    </submittedName>
</protein>
<feature type="compositionally biased region" description="Basic and acidic residues" evidence="1">
    <location>
        <begin position="179"/>
        <end position="197"/>
    </location>
</feature>
<evidence type="ECO:0000256" key="2">
    <source>
        <dbReference type="SAM" id="SignalP"/>
    </source>
</evidence>
<evidence type="ECO:0000256" key="1">
    <source>
        <dbReference type="SAM" id="MobiDB-lite"/>
    </source>
</evidence>
<accession>A0A0L6W4M8</accession>
<feature type="signal peptide" evidence="2">
    <location>
        <begin position="1"/>
        <end position="26"/>
    </location>
</feature>
<dbReference type="RefSeq" id="WP_052217107.1">
    <property type="nucleotide sequence ID" value="NZ_LGTE01000004.1"/>
</dbReference>
<feature type="chain" id="PRO_5005568580" evidence="2">
    <location>
        <begin position="27"/>
        <end position="216"/>
    </location>
</feature>
<reference evidence="4" key="1">
    <citation type="submission" date="2015-07" db="EMBL/GenBank/DDBJ databases">
        <title>Complete Genome of Thermincola ferriacetica strain Z-0001T.</title>
        <authorList>
            <person name="Lusk B."/>
            <person name="Badalamenti J.P."/>
            <person name="Parameswaran P."/>
            <person name="Bond D.R."/>
            <person name="Torres C.I."/>
        </authorList>
    </citation>
    <scope>NUCLEOTIDE SEQUENCE [LARGE SCALE GENOMIC DNA]</scope>
    <source>
        <strain evidence="4">Z-0001</strain>
    </source>
</reference>
<sequence precursor="true">MHRRVFFAVSLFFILTALLTGCSANKEQKKPLNRSNTKTYSTLYAEAADNPHTNGCVSCHKKTADVDRSLPVYVQRIEGHPEVKQGAVSACYNCHEAQKNYELYKKFYRRIHRAHWMSEIFYTKAKGRCASCHSVEKNGVSGIKDYPLAGYRSGLSDKGISQNGKQAPAKDQGQNKNRQQKEEWKSSEQEKKDKGQESNEQQAPGTQPQTQPTPGP</sequence>
<dbReference type="Gene3D" id="3.90.10.10">
    <property type="entry name" value="Cytochrome C3"/>
    <property type="match status" value="1"/>
</dbReference>
<evidence type="ECO:0000313" key="4">
    <source>
        <dbReference type="Proteomes" id="UP000037175"/>
    </source>
</evidence>
<name>A0A0L6W4M8_9FIRM</name>
<keyword evidence="4" id="KW-1185">Reference proteome</keyword>
<keyword evidence="2" id="KW-0732">Signal</keyword>
<evidence type="ECO:0000313" key="3">
    <source>
        <dbReference type="EMBL" id="KNZ70406.1"/>
    </source>
</evidence>
<comment type="caution">
    <text evidence="3">The sequence shown here is derived from an EMBL/GenBank/DDBJ whole genome shotgun (WGS) entry which is preliminary data.</text>
</comment>
<feature type="compositionally biased region" description="Low complexity" evidence="1">
    <location>
        <begin position="201"/>
        <end position="210"/>
    </location>
</feature>
<feature type="region of interest" description="Disordered" evidence="1">
    <location>
        <begin position="154"/>
        <end position="216"/>
    </location>
</feature>
<dbReference type="InterPro" id="IPR036280">
    <property type="entry name" value="Multihaem_cyt_sf"/>
</dbReference>
<proteinExistence type="predicted"/>
<dbReference type="SUPFAM" id="SSF48695">
    <property type="entry name" value="Multiheme cytochromes"/>
    <property type="match status" value="1"/>
</dbReference>